<comment type="caution">
    <text evidence="2">The sequence shown here is derived from an EMBL/GenBank/DDBJ whole genome shotgun (WGS) entry which is preliminary data.</text>
</comment>
<dbReference type="EMBL" id="QXFV01003401">
    <property type="protein sequence ID" value="KAE8977084.1"/>
    <property type="molecule type" value="Genomic_DNA"/>
</dbReference>
<sequence>MVVMASTEVRATALAKVQTKFHTTKLQKQYMVEWIEKPHNFDVIVGRVSEDASKQFGGAQTKIAGFGDMSLFVFHSCIEDFGTKGLSIPVKYTVKWDAATCQSRWNSYFKVYKKPKLRVDAQTGFGLSEQYFQDGKTLEDAVEEACPFYYRLDQLFGLRQNVRPHSVLDSHSLSTQTSLISPQSPLVASNYEREGSSSFDEPILTPSLSFELAQNCPSSDSVTPSFSFSDEDEESETANRSTCDEASPASPAPSETRRDVVAVDERPLSEPALESGNVVSTANATVAQSALARGASV</sequence>
<dbReference type="EMBL" id="QXFT01003450">
    <property type="protein sequence ID" value="KAE9285680.1"/>
    <property type="molecule type" value="Genomic_DNA"/>
</dbReference>
<evidence type="ECO:0000313" key="5">
    <source>
        <dbReference type="Proteomes" id="UP000429607"/>
    </source>
</evidence>
<feature type="compositionally biased region" description="Basic and acidic residues" evidence="1">
    <location>
        <begin position="255"/>
        <end position="268"/>
    </location>
</feature>
<evidence type="ECO:0000313" key="7">
    <source>
        <dbReference type="Proteomes" id="UP000435112"/>
    </source>
</evidence>
<dbReference type="EMBL" id="QXFU01003353">
    <property type="protein sequence ID" value="KAE8976081.1"/>
    <property type="molecule type" value="Genomic_DNA"/>
</dbReference>
<reference evidence="5 7" key="1">
    <citation type="submission" date="2018-09" db="EMBL/GenBank/DDBJ databases">
        <title>Genomic investigation of the strawberry pathogen Phytophthora fragariae indicates pathogenicity is determined by transcriptional variation in three key races.</title>
        <authorList>
            <person name="Adams T.M."/>
            <person name="Armitage A.D."/>
            <person name="Sobczyk M.K."/>
            <person name="Bates H.J."/>
            <person name="Dunwell J.M."/>
            <person name="Nellist C.F."/>
            <person name="Harrison R.J."/>
        </authorList>
    </citation>
    <scope>NUCLEOTIDE SEQUENCE [LARGE SCALE GENOMIC DNA]</scope>
    <source>
        <strain evidence="3 5">SCRP249</strain>
        <strain evidence="2 7">SCRP324</strain>
        <strain evidence="4 6">SCRP333</strain>
    </source>
</reference>
<dbReference type="AlphaFoldDB" id="A0A6A3I202"/>
<accession>A0A6A3I202</accession>
<organism evidence="2 7">
    <name type="scientific">Phytophthora rubi</name>
    <dbReference type="NCBI Taxonomy" id="129364"/>
    <lineage>
        <taxon>Eukaryota</taxon>
        <taxon>Sar</taxon>
        <taxon>Stramenopiles</taxon>
        <taxon>Oomycota</taxon>
        <taxon>Peronosporomycetes</taxon>
        <taxon>Peronosporales</taxon>
        <taxon>Peronosporaceae</taxon>
        <taxon>Phytophthora</taxon>
    </lineage>
</organism>
<proteinExistence type="predicted"/>
<dbReference type="OrthoDB" id="118685at2759"/>
<evidence type="ECO:0000313" key="2">
    <source>
        <dbReference type="EMBL" id="KAE8976081.1"/>
    </source>
</evidence>
<protein>
    <submittedName>
        <fullName evidence="2">Uncharacterized protein</fullName>
    </submittedName>
</protein>
<dbReference type="Proteomes" id="UP000434957">
    <property type="component" value="Unassembled WGS sequence"/>
</dbReference>
<dbReference type="Proteomes" id="UP000429607">
    <property type="component" value="Unassembled WGS sequence"/>
</dbReference>
<gene>
    <name evidence="3" type="ORF">PR001_g25226</name>
    <name evidence="2" type="ORF">PR002_g25411</name>
    <name evidence="4" type="ORF">PR003_g26515</name>
</gene>
<name>A0A6A3I202_9STRA</name>
<evidence type="ECO:0000313" key="6">
    <source>
        <dbReference type="Proteomes" id="UP000434957"/>
    </source>
</evidence>
<evidence type="ECO:0000313" key="3">
    <source>
        <dbReference type="EMBL" id="KAE8977084.1"/>
    </source>
</evidence>
<feature type="compositionally biased region" description="Low complexity" evidence="1">
    <location>
        <begin position="217"/>
        <end position="228"/>
    </location>
</feature>
<keyword evidence="6" id="KW-1185">Reference proteome</keyword>
<evidence type="ECO:0000256" key="1">
    <source>
        <dbReference type="SAM" id="MobiDB-lite"/>
    </source>
</evidence>
<feature type="region of interest" description="Disordered" evidence="1">
    <location>
        <begin position="215"/>
        <end position="276"/>
    </location>
</feature>
<evidence type="ECO:0000313" key="4">
    <source>
        <dbReference type="EMBL" id="KAE9285680.1"/>
    </source>
</evidence>
<dbReference type="Proteomes" id="UP000435112">
    <property type="component" value="Unassembled WGS sequence"/>
</dbReference>